<dbReference type="Proteomes" id="UP000814033">
    <property type="component" value="Unassembled WGS sequence"/>
</dbReference>
<protein>
    <submittedName>
        <fullName evidence="1">Uncharacterized protein</fullName>
    </submittedName>
</protein>
<keyword evidence="2" id="KW-1185">Reference proteome</keyword>
<name>A0ACB8RSJ2_9AGAM</name>
<reference evidence="1" key="1">
    <citation type="submission" date="2021-02" db="EMBL/GenBank/DDBJ databases">
        <authorList>
            <consortium name="DOE Joint Genome Institute"/>
            <person name="Ahrendt S."/>
            <person name="Looney B.P."/>
            <person name="Miyauchi S."/>
            <person name="Morin E."/>
            <person name="Drula E."/>
            <person name="Courty P.E."/>
            <person name="Chicoki N."/>
            <person name="Fauchery L."/>
            <person name="Kohler A."/>
            <person name="Kuo A."/>
            <person name="Labutti K."/>
            <person name="Pangilinan J."/>
            <person name="Lipzen A."/>
            <person name="Riley R."/>
            <person name="Andreopoulos W."/>
            <person name="He G."/>
            <person name="Johnson J."/>
            <person name="Barry K.W."/>
            <person name="Grigoriev I.V."/>
            <person name="Nagy L."/>
            <person name="Hibbett D."/>
            <person name="Henrissat B."/>
            <person name="Matheny P.B."/>
            <person name="Labbe J."/>
            <person name="Martin F."/>
        </authorList>
    </citation>
    <scope>NUCLEOTIDE SEQUENCE</scope>
    <source>
        <strain evidence="1">FP105234-sp</strain>
    </source>
</reference>
<organism evidence="1 2">
    <name type="scientific">Auriscalpium vulgare</name>
    <dbReference type="NCBI Taxonomy" id="40419"/>
    <lineage>
        <taxon>Eukaryota</taxon>
        <taxon>Fungi</taxon>
        <taxon>Dikarya</taxon>
        <taxon>Basidiomycota</taxon>
        <taxon>Agaricomycotina</taxon>
        <taxon>Agaricomycetes</taxon>
        <taxon>Russulales</taxon>
        <taxon>Auriscalpiaceae</taxon>
        <taxon>Auriscalpium</taxon>
    </lineage>
</organism>
<dbReference type="EMBL" id="MU275919">
    <property type="protein sequence ID" value="KAI0046716.1"/>
    <property type="molecule type" value="Genomic_DNA"/>
</dbReference>
<evidence type="ECO:0000313" key="1">
    <source>
        <dbReference type="EMBL" id="KAI0046716.1"/>
    </source>
</evidence>
<evidence type="ECO:0000313" key="2">
    <source>
        <dbReference type="Proteomes" id="UP000814033"/>
    </source>
</evidence>
<proteinExistence type="predicted"/>
<comment type="caution">
    <text evidence="1">The sequence shown here is derived from an EMBL/GenBank/DDBJ whole genome shotgun (WGS) entry which is preliminary data.</text>
</comment>
<feature type="non-terminal residue" evidence="1">
    <location>
        <position position="1"/>
    </location>
</feature>
<sequence length="362" mass="41047">PYPPHLTPQPSDFRPHCHARDRVQQWLPPLGVRRADLGLSDVALRRTTEALVRGWEVSTLEVYGAGLLTLHVWCDHARIQEDARAPASSELIEAFMAALIGTYSHHSISNIVSGIRAWHILHKLPWRLDAPRYDLMMRAAQAETTKEHRRPPRDPYTTDTLAALFPHFNLAVSLDAAVWSCATTLFYSVSRTGEFTVPAIARFDSKKHISAAHVKPETDRQGREVMSFALPSTKTKPHTGETVQWARQSGVTDPEAALNNHLAVNAPRADEHLFTHVFRRSRRPLSRRVFLDRIKAAALAAQRPLLQGHSFRIGGTLEYLLRNVPFDTVRIHGRWSSDAFLLYLRKHAQILAPYLQERPELH</sequence>
<reference evidence="1" key="2">
    <citation type="journal article" date="2022" name="New Phytol.">
        <title>Evolutionary transition to the ectomycorrhizal habit in the genomes of a hyperdiverse lineage of mushroom-forming fungi.</title>
        <authorList>
            <person name="Looney B."/>
            <person name="Miyauchi S."/>
            <person name="Morin E."/>
            <person name="Drula E."/>
            <person name="Courty P.E."/>
            <person name="Kohler A."/>
            <person name="Kuo A."/>
            <person name="LaButti K."/>
            <person name="Pangilinan J."/>
            <person name="Lipzen A."/>
            <person name="Riley R."/>
            <person name="Andreopoulos W."/>
            <person name="He G."/>
            <person name="Johnson J."/>
            <person name="Nolan M."/>
            <person name="Tritt A."/>
            <person name="Barry K.W."/>
            <person name="Grigoriev I.V."/>
            <person name="Nagy L.G."/>
            <person name="Hibbett D."/>
            <person name="Henrissat B."/>
            <person name="Matheny P.B."/>
            <person name="Labbe J."/>
            <person name="Martin F.M."/>
        </authorList>
    </citation>
    <scope>NUCLEOTIDE SEQUENCE</scope>
    <source>
        <strain evidence="1">FP105234-sp</strain>
    </source>
</reference>
<feature type="non-terminal residue" evidence="1">
    <location>
        <position position="362"/>
    </location>
</feature>
<gene>
    <name evidence="1" type="ORF">FA95DRAFT_1475557</name>
</gene>
<accession>A0ACB8RSJ2</accession>